<evidence type="ECO:0000313" key="1">
    <source>
        <dbReference type="EMBL" id="SMP27928.1"/>
    </source>
</evidence>
<dbReference type="EMBL" id="FXUA01000005">
    <property type="protein sequence ID" value="SMP27928.1"/>
    <property type="molecule type" value="Genomic_DNA"/>
</dbReference>
<evidence type="ECO:0000313" key="2">
    <source>
        <dbReference type="Proteomes" id="UP001157915"/>
    </source>
</evidence>
<accession>A0ABY1P759</accession>
<reference evidence="1 2" key="1">
    <citation type="submission" date="2017-05" db="EMBL/GenBank/DDBJ databases">
        <authorList>
            <person name="Varghese N."/>
            <person name="Submissions S."/>
        </authorList>
    </citation>
    <scope>NUCLEOTIDE SEQUENCE [LARGE SCALE GENOMIC DNA]</scope>
    <source>
        <strain evidence="1 2">DSM 15360</strain>
    </source>
</reference>
<organism evidence="1 2">
    <name type="scientific">Algoriphagus winogradskyi</name>
    <dbReference type="NCBI Taxonomy" id="237017"/>
    <lineage>
        <taxon>Bacteria</taxon>
        <taxon>Pseudomonadati</taxon>
        <taxon>Bacteroidota</taxon>
        <taxon>Cytophagia</taxon>
        <taxon>Cytophagales</taxon>
        <taxon>Cyclobacteriaceae</taxon>
        <taxon>Algoriphagus</taxon>
    </lineage>
</organism>
<evidence type="ECO:0008006" key="3">
    <source>
        <dbReference type="Google" id="ProtNLM"/>
    </source>
</evidence>
<proteinExistence type="predicted"/>
<protein>
    <recommendedName>
        <fullName evidence="3">Secretion system C-terminal sorting domain-containing protein</fullName>
    </recommendedName>
</protein>
<name>A0ABY1P759_9BACT</name>
<sequence length="705" mass="74944">MFWGGDAWGQSCPNVASLGGCARTLNSNSAIPASLSSGDVVCLGADRSSTINMQNISGLILYIPSGINFTGNLTNIGNNVRIINCGSFSINWSLTSTNSVFENYGSFSGNFSLSNGSAYLNSGIGTGNLTINDGTLVTNSGTLNLGSLNFDNNNSGMVFDNTSASILNVTNSSTISGTITLNGTSTFSNNLTFYNNNTVRSVIISGAASLTVGQKLSISKNTIINVTNPGNLIPNATISVNNLEFQNNGGTASNLNIGVNTIFNVKDITDLQSGVSQLNIEGNFRTGTNLNPVSECKNSLIVGNNGGASPTRIQIIGNGLLDVTGSASINKHITAEDNGTINISCDLKTENNGNNSITLSDNVNLSVGGTLTLNKPMYVNGSSSVNIKKDLILPNVASELVINDDVNFYVGGNTSVESPIRMNDNAYVTFDGNVSLPNVGGAQFIVNDNADVLITSNLTKSGGNIGVSGTGQLVICDQRLPAGSITGSFPSSGSSGVSVGSSPAYYGGCRILPVEFLYYMATYQSKDRSVLLEWSTSKEWENSHFEIERAVNSVKEWETIGRIEGNGYSSKPVEYNFSDFNLPLSGGNIFYRLKQVDFSGKYSYSRTKAIQVEATHSNSTWVAYPNPSASGSDVSVQLTQLQNYQDQSISIRLVNMLGDGKSTILTSPEEVTQVVSEWMRNKKAGIYILDIRWGSYSQQIKLLRN</sequence>
<gene>
    <name evidence="1" type="ORF">SAMN06265367_105193</name>
</gene>
<keyword evidence="2" id="KW-1185">Reference proteome</keyword>
<comment type="caution">
    <text evidence="1">The sequence shown here is derived from an EMBL/GenBank/DDBJ whole genome shotgun (WGS) entry which is preliminary data.</text>
</comment>
<dbReference type="Proteomes" id="UP001157915">
    <property type="component" value="Unassembled WGS sequence"/>
</dbReference>